<accession>R1HAY2</accession>
<dbReference type="PATRIC" id="fig|1268236.3.peg.1624"/>
<evidence type="ECO:0000313" key="10">
    <source>
        <dbReference type="EMBL" id="EOD55574.1"/>
    </source>
</evidence>
<evidence type="ECO:0000313" key="11">
    <source>
        <dbReference type="Proteomes" id="UP000013526"/>
    </source>
</evidence>
<dbReference type="CDD" id="cd01714">
    <property type="entry name" value="ETF_beta"/>
    <property type="match status" value="1"/>
</dbReference>
<dbReference type="RefSeq" id="WP_005898444.1">
    <property type="nucleotide sequence ID" value="NZ_AQGQ01000039.1"/>
</dbReference>
<dbReference type="OrthoDB" id="9781325at2"/>
<dbReference type="PANTHER" id="PTHR21294">
    <property type="entry name" value="ELECTRON TRANSFER FLAVOPROTEIN BETA-SUBUNIT"/>
    <property type="match status" value="1"/>
</dbReference>
<dbReference type="Pfam" id="PF01012">
    <property type="entry name" value="ETF"/>
    <property type="match status" value="1"/>
</dbReference>
<comment type="cofactor">
    <cofactor evidence="8">
        <name>AMP</name>
        <dbReference type="ChEBI" id="CHEBI:456215"/>
    </cofactor>
</comment>
<dbReference type="AlphaFoldDB" id="R1HAY2"/>
<evidence type="ECO:0000256" key="8">
    <source>
        <dbReference type="ARBA" id="ARBA00049933"/>
    </source>
</evidence>
<feature type="domain" description="Electron transfer flavoprotein alpha/beta-subunit N-terminal" evidence="9">
    <location>
        <begin position="23"/>
        <end position="221"/>
    </location>
</feature>
<evidence type="ECO:0000256" key="2">
    <source>
        <dbReference type="ARBA" id="ARBA00011355"/>
    </source>
</evidence>
<evidence type="ECO:0000256" key="5">
    <source>
        <dbReference type="ARBA" id="ARBA00022982"/>
    </source>
</evidence>
<dbReference type="PIRSF" id="PIRSF000090">
    <property type="entry name" value="Beta-ETF"/>
    <property type="match status" value="1"/>
</dbReference>
<dbReference type="SUPFAM" id="SSF52402">
    <property type="entry name" value="Adenine nucleotide alpha hydrolases-like"/>
    <property type="match status" value="1"/>
</dbReference>
<dbReference type="FunFam" id="3.40.50.620:FF:000011">
    <property type="entry name" value="Electron transfer flavoprotein subunit beta"/>
    <property type="match status" value="1"/>
</dbReference>
<organism evidence="10 11">
    <name type="scientific">Aeromonas molluscorum 848</name>
    <dbReference type="NCBI Taxonomy" id="1268236"/>
    <lineage>
        <taxon>Bacteria</taxon>
        <taxon>Pseudomonadati</taxon>
        <taxon>Pseudomonadota</taxon>
        <taxon>Gammaproteobacteria</taxon>
        <taxon>Aeromonadales</taxon>
        <taxon>Aeromonadaceae</taxon>
        <taxon>Aeromonas</taxon>
    </lineage>
</organism>
<dbReference type="InterPro" id="IPR014730">
    <property type="entry name" value="ETF_a/b_N"/>
</dbReference>
<proteinExistence type="inferred from homology"/>
<dbReference type="Proteomes" id="UP000013526">
    <property type="component" value="Unassembled WGS sequence"/>
</dbReference>
<dbReference type="PANTHER" id="PTHR21294:SF8">
    <property type="entry name" value="ELECTRON TRANSFER FLAVOPROTEIN SUBUNIT BETA"/>
    <property type="match status" value="1"/>
</dbReference>
<dbReference type="PROSITE" id="PS01065">
    <property type="entry name" value="ETF_BETA"/>
    <property type="match status" value="1"/>
</dbReference>
<keyword evidence="11" id="KW-1185">Reference proteome</keyword>
<evidence type="ECO:0000256" key="6">
    <source>
        <dbReference type="ARBA" id="ARBA00025649"/>
    </source>
</evidence>
<dbReference type="GO" id="GO:0046395">
    <property type="term" value="P:carboxylic acid catabolic process"/>
    <property type="evidence" value="ECO:0007669"/>
    <property type="project" value="UniProtKB-ARBA"/>
</dbReference>
<evidence type="ECO:0000259" key="9">
    <source>
        <dbReference type="SMART" id="SM00893"/>
    </source>
</evidence>
<comment type="similarity">
    <text evidence="1">Belongs to the ETF beta-subunit/FixA family.</text>
</comment>
<comment type="subunit">
    <text evidence="2">Heterodimer of an alpha and a beta subunit.</text>
</comment>
<dbReference type="InterPro" id="IPR012255">
    <property type="entry name" value="ETF_b"/>
</dbReference>
<keyword evidence="4" id="KW-0813">Transport</keyword>
<dbReference type="GO" id="GO:0009055">
    <property type="term" value="F:electron transfer activity"/>
    <property type="evidence" value="ECO:0007669"/>
    <property type="project" value="InterPro"/>
</dbReference>
<protein>
    <recommendedName>
        <fullName evidence="3">Electron transfer flavoprotein subunit beta</fullName>
    </recommendedName>
    <alternativeName>
        <fullName evidence="7">Electron transfer flavoprotein small subunit</fullName>
    </alternativeName>
</protein>
<evidence type="ECO:0000256" key="3">
    <source>
        <dbReference type="ARBA" id="ARBA00016797"/>
    </source>
</evidence>
<dbReference type="InterPro" id="IPR000049">
    <property type="entry name" value="ET-Flavoprotein_bsu_CS"/>
</dbReference>
<dbReference type="EMBL" id="AQGQ01000039">
    <property type="protein sequence ID" value="EOD55574.1"/>
    <property type="molecule type" value="Genomic_DNA"/>
</dbReference>
<gene>
    <name evidence="10" type="ORF">G113_08205</name>
</gene>
<evidence type="ECO:0000256" key="4">
    <source>
        <dbReference type="ARBA" id="ARBA00022448"/>
    </source>
</evidence>
<sequence>MKLLVAVKRVVDYNVKIRVKSDGSDVELANVKMGINPFCEIAVEQGVRLREAGLASELVVVTLGPAAASEQLRHALALGADRALHYVTSDSGSTPGTSDERLDPLTVARALQVVCEREQPDLVLLGKQSIDSDNNQVGQMLAALCDWPLATFASAIEWAGDELLVTREVDGGLETLGMALPAVVTVDLRLNEPRFASLPNIMKAKRKPLETEPFAALGISPLAQNRQLGVMAPPVRSGGARVGSVDELIDKLKHEAKVLP</sequence>
<reference evidence="10 11" key="1">
    <citation type="journal article" date="2013" name="Genome Announc.">
        <title>Draft Genome Sequence of Aeromonas molluscorum Strain 848TT, Isolated from Bivalve Molluscs.</title>
        <authorList>
            <person name="Spataro N."/>
            <person name="Farfan M."/>
            <person name="Albarral V."/>
            <person name="Sanglas A."/>
            <person name="Loren J.G."/>
            <person name="Fuste M.C."/>
            <person name="Bosch E."/>
        </authorList>
    </citation>
    <scope>NUCLEOTIDE SEQUENCE [LARGE SCALE GENOMIC DNA]</scope>
    <source>
        <strain evidence="10 11">848</strain>
    </source>
</reference>
<comment type="function">
    <text evidence="6">The electron transfer flavoprotein serves as a specific electron acceptor for other dehydrogenases. It transfers the electrons to the main respiratory chain via ETF-ubiquinone oxidoreductase (ETF dehydrogenase).</text>
</comment>
<dbReference type="SMART" id="SM00893">
    <property type="entry name" value="ETF"/>
    <property type="match status" value="1"/>
</dbReference>
<name>R1HAY2_9GAMM</name>
<dbReference type="InterPro" id="IPR014729">
    <property type="entry name" value="Rossmann-like_a/b/a_fold"/>
</dbReference>
<evidence type="ECO:0000256" key="7">
    <source>
        <dbReference type="ARBA" id="ARBA00042002"/>
    </source>
</evidence>
<dbReference type="Gene3D" id="3.40.50.620">
    <property type="entry name" value="HUPs"/>
    <property type="match status" value="1"/>
</dbReference>
<dbReference type="InterPro" id="IPR033948">
    <property type="entry name" value="ETF_beta_N"/>
</dbReference>
<keyword evidence="5" id="KW-0249">Electron transport</keyword>
<comment type="caution">
    <text evidence="10">The sequence shown here is derived from an EMBL/GenBank/DDBJ whole genome shotgun (WGS) entry which is preliminary data.</text>
</comment>
<evidence type="ECO:0000256" key="1">
    <source>
        <dbReference type="ARBA" id="ARBA00007557"/>
    </source>
</evidence>